<feature type="transmembrane region" description="Helical" evidence="1">
    <location>
        <begin position="99"/>
        <end position="123"/>
    </location>
</feature>
<feature type="transmembrane region" description="Helical" evidence="1">
    <location>
        <begin position="73"/>
        <end position="93"/>
    </location>
</feature>
<protein>
    <submittedName>
        <fullName evidence="2">Uncharacterized protein</fullName>
    </submittedName>
</protein>
<name>A0A268NZU0_SHOCL</name>
<dbReference type="AlphaFoldDB" id="A0A268NZU0"/>
<accession>A0A268NZU0</accession>
<dbReference type="EMBL" id="NPCC01000015">
    <property type="protein sequence ID" value="PAE88560.1"/>
    <property type="molecule type" value="Genomic_DNA"/>
</dbReference>
<evidence type="ECO:0000313" key="3">
    <source>
        <dbReference type="Proteomes" id="UP000216207"/>
    </source>
</evidence>
<keyword evidence="1" id="KW-1133">Transmembrane helix</keyword>
<dbReference type="InterPro" id="IPR020204">
    <property type="entry name" value="Uncharacterised_YxaJ"/>
</dbReference>
<comment type="caution">
    <text evidence="2">The sequence shown here is derived from an EMBL/GenBank/DDBJ whole genome shotgun (WGS) entry which is preliminary data.</text>
</comment>
<reference evidence="2 3" key="1">
    <citation type="submission" date="2017-07" db="EMBL/GenBank/DDBJ databases">
        <title>Isolation and whole genome analysis of endospore-forming bacteria from heroin.</title>
        <authorList>
            <person name="Kalinowski J."/>
            <person name="Ahrens B."/>
            <person name="Al-Dilaimi A."/>
            <person name="Winkler A."/>
            <person name="Wibberg D."/>
            <person name="Schleenbecker U."/>
            <person name="Ruckert C."/>
            <person name="Wolfel R."/>
            <person name="Grass G."/>
        </authorList>
    </citation>
    <scope>NUCLEOTIDE SEQUENCE [LARGE SCALE GENOMIC DNA]</scope>
    <source>
        <strain evidence="2 3">7539</strain>
    </source>
</reference>
<evidence type="ECO:0000313" key="2">
    <source>
        <dbReference type="EMBL" id="PAE88560.1"/>
    </source>
</evidence>
<dbReference type="Pfam" id="PF17369">
    <property type="entry name" value="DUF5391"/>
    <property type="match status" value="1"/>
</dbReference>
<organism evidence="2 3">
    <name type="scientific">Shouchella clausii</name>
    <name type="common">Alkalihalobacillus clausii</name>
    <dbReference type="NCBI Taxonomy" id="79880"/>
    <lineage>
        <taxon>Bacteria</taxon>
        <taxon>Bacillati</taxon>
        <taxon>Bacillota</taxon>
        <taxon>Bacilli</taxon>
        <taxon>Bacillales</taxon>
        <taxon>Bacillaceae</taxon>
        <taxon>Shouchella</taxon>
    </lineage>
</organism>
<evidence type="ECO:0000256" key="1">
    <source>
        <dbReference type="SAM" id="Phobius"/>
    </source>
</evidence>
<sequence length="130" mass="14229">MEKRSVTRWALLSMLLFCVQVILLSLTPLAEYGNAANEFNSIGMWLAVAMIAGMYIVPLGLYRIGLPFSKGILAILSGFGIFIHFIIVVLLLISTFFTAAGVAAAACSLLSVIVNVIWLFAAFRKHRLVH</sequence>
<dbReference type="Proteomes" id="UP000216207">
    <property type="component" value="Unassembled WGS sequence"/>
</dbReference>
<gene>
    <name evidence="2" type="ORF">CHH72_13040</name>
</gene>
<feature type="transmembrane region" description="Helical" evidence="1">
    <location>
        <begin position="42"/>
        <end position="61"/>
    </location>
</feature>
<proteinExistence type="predicted"/>
<dbReference type="RefSeq" id="WP_095326764.1">
    <property type="nucleotide sequence ID" value="NZ_NPCC01000015.1"/>
</dbReference>
<keyword evidence="1" id="KW-0812">Transmembrane</keyword>
<feature type="transmembrane region" description="Helical" evidence="1">
    <location>
        <begin position="9"/>
        <end position="30"/>
    </location>
</feature>
<keyword evidence="1" id="KW-0472">Membrane</keyword>